<dbReference type="InterPro" id="IPR050741">
    <property type="entry name" value="Acyl-CoA_dehydrogenase"/>
</dbReference>
<dbReference type="Gene3D" id="2.40.110.10">
    <property type="entry name" value="Butyryl-CoA Dehydrogenase, subunit A, domain 2"/>
    <property type="match status" value="1"/>
</dbReference>
<accession>A0ABY8WBG9</accession>
<dbReference type="InterPro" id="IPR037069">
    <property type="entry name" value="AcylCoA_DH/ox_N_sf"/>
</dbReference>
<dbReference type="InterPro" id="IPR046373">
    <property type="entry name" value="Acyl-CoA_Oxase/DH_mid-dom_sf"/>
</dbReference>
<dbReference type="PANTHER" id="PTHR48083">
    <property type="entry name" value="MEDIUM-CHAIN SPECIFIC ACYL-COA DEHYDROGENASE, MITOCHONDRIAL-RELATED"/>
    <property type="match status" value="1"/>
</dbReference>
<proteinExistence type="inferred from homology"/>
<dbReference type="SUPFAM" id="SSF56645">
    <property type="entry name" value="Acyl-CoA dehydrogenase NM domain-like"/>
    <property type="match status" value="1"/>
</dbReference>
<evidence type="ECO:0000313" key="5">
    <source>
        <dbReference type="EMBL" id="WIM95003.1"/>
    </source>
</evidence>
<dbReference type="Pfam" id="PF08028">
    <property type="entry name" value="Acyl-CoA_dh_2"/>
    <property type="match status" value="1"/>
</dbReference>
<dbReference type="SUPFAM" id="SSF47203">
    <property type="entry name" value="Acyl-CoA dehydrogenase C-terminal domain-like"/>
    <property type="match status" value="1"/>
</dbReference>
<dbReference type="PIRSF" id="PIRSF016578">
    <property type="entry name" value="HsaA"/>
    <property type="match status" value="1"/>
</dbReference>
<evidence type="ECO:0000256" key="1">
    <source>
        <dbReference type="ARBA" id="ARBA00023002"/>
    </source>
</evidence>
<gene>
    <name evidence="5" type="ORF">ACTOB_007064</name>
</gene>
<dbReference type="Proteomes" id="UP001240150">
    <property type="component" value="Chromosome"/>
</dbReference>
<dbReference type="Gene3D" id="1.20.140.10">
    <property type="entry name" value="Butyryl-CoA Dehydrogenase, subunit A, domain 3"/>
    <property type="match status" value="1"/>
</dbReference>
<dbReference type="InterPro" id="IPR036250">
    <property type="entry name" value="AcylCo_DH-like_C"/>
</dbReference>
<dbReference type="RefSeq" id="WP_284916268.1">
    <property type="nucleotide sequence ID" value="NZ_CP126980.1"/>
</dbReference>
<dbReference type="InterPro" id="IPR013786">
    <property type="entry name" value="AcylCoA_DH/ox_N"/>
</dbReference>
<feature type="domain" description="Acyl-CoA dehydrogenase/oxidase N-terminal" evidence="3">
    <location>
        <begin position="22"/>
        <end position="100"/>
    </location>
</feature>
<evidence type="ECO:0000259" key="3">
    <source>
        <dbReference type="Pfam" id="PF02771"/>
    </source>
</evidence>
<comment type="similarity">
    <text evidence="2">Belongs to the HpaH/HsaA monooxygenase family.</text>
</comment>
<evidence type="ECO:0000256" key="2">
    <source>
        <dbReference type="ARBA" id="ARBA00049661"/>
    </source>
</evidence>
<keyword evidence="1" id="KW-0560">Oxidoreductase</keyword>
<dbReference type="EMBL" id="CP126980">
    <property type="protein sequence ID" value="WIM95003.1"/>
    <property type="molecule type" value="Genomic_DNA"/>
</dbReference>
<dbReference type="InterPro" id="IPR013107">
    <property type="entry name" value="Acyl-CoA_DH_C"/>
</dbReference>
<evidence type="ECO:0000313" key="6">
    <source>
        <dbReference type="Proteomes" id="UP001240150"/>
    </source>
</evidence>
<dbReference type="PANTHER" id="PTHR48083:SF5">
    <property type="entry name" value="NRGC PROTEIN"/>
    <property type="match status" value="1"/>
</dbReference>
<name>A0ABY8WBG9_9ACTN</name>
<dbReference type="InterPro" id="IPR009100">
    <property type="entry name" value="AcylCoA_DH/oxidase_NM_dom_sf"/>
</dbReference>
<reference evidence="5 6" key="1">
    <citation type="submission" date="2023-06" db="EMBL/GenBank/DDBJ databases">
        <authorList>
            <person name="Yushchuk O."/>
            <person name="Binda E."/>
            <person name="Ruckert-Reed C."/>
            <person name="Fedorenko V."/>
            <person name="Kalinowski J."/>
            <person name="Marinelli F."/>
        </authorList>
    </citation>
    <scope>NUCLEOTIDE SEQUENCE [LARGE SCALE GENOMIC DNA]</scope>
    <source>
        <strain evidence="5 6">NRRL 3884</strain>
    </source>
</reference>
<evidence type="ECO:0000259" key="4">
    <source>
        <dbReference type="Pfam" id="PF08028"/>
    </source>
</evidence>
<dbReference type="Gene3D" id="1.10.540.10">
    <property type="entry name" value="Acyl-CoA dehydrogenase/oxidase, N-terminal domain"/>
    <property type="match status" value="1"/>
</dbReference>
<dbReference type="Pfam" id="PF02771">
    <property type="entry name" value="Acyl-CoA_dh_N"/>
    <property type="match status" value="1"/>
</dbReference>
<keyword evidence="6" id="KW-1185">Reference proteome</keyword>
<protein>
    <submittedName>
        <fullName evidence="5">Acyl-CoA dehydrogenase family protein</fullName>
    </submittedName>
</protein>
<sequence>MTSTTLSADDVLGRAQALAPLLRERAAEIEQARTLPADVVELLRGTGVFRMCFGADWGGPGLTSMQQTRVAEALAYGDASTAWCGIIGANTGLLSNFLDRAVAEKMYPTLDTITAGVLAPAGHAERVPGGYRLSGRWSFGSGVNHSDWVMSGAFVFQDGQPYASPDGSNPHESRQFLVPRSDVDVLDNWDTTGLCGSGSSDYTMTDVYVPEEHTLTFDTVKGTPGPLAQPESFMRSLCGVPLGVARAALDHARETALKRFDRMTGTAWADTFRVQVTLAECEAEYNAARAGVYAAMTRQWEVLSAGGTLDDLTPDERAASPIAWLHAFRTSRRVVSRLYDLLQAWSINRSSPMDRWLRDTTTMCQNLSAQDAILESAGAYLLGRPPRFRICLGIVS</sequence>
<organism evidence="5 6">
    <name type="scientific">Actinoplanes oblitus</name>
    <dbReference type="NCBI Taxonomy" id="3040509"/>
    <lineage>
        <taxon>Bacteria</taxon>
        <taxon>Bacillati</taxon>
        <taxon>Actinomycetota</taxon>
        <taxon>Actinomycetes</taxon>
        <taxon>Micromonosporales</taxon>
        <taxon>Micromonosporaceae</taxon>
        <taxon>Actinoplanes</taxon>
    </lineage>
</organism>
<feature type="domain" description="Acyl-CoA dehydrogenase C-terminal" evidence="4">
    <location>
        <begin position="238"/>
        <end position="365"/>
    </location>
</feature>